<reference evidence="3" key="1">
    <citation type="journal article" date="2021" name="Syst. Appl. Microbiol.">
        <title>Roseomonas hellenica sp. nov., isolated from roots of wild-growing Alkanna tinctoria.</title>
        <authorList>
            <person name="Rat A."/>
            <person name="Naranjo H.D."/>
            <person name="Lebbe L."/>
            <person name="Cnockaert M."/>
            <person name="Krigas N."/>
            <person name="Grigoriadou K."/>
            <person name="Maloupa E."/>
            <person name="Willems A."/>
        </authorList>
    </citation>
    <scope>NUCLEOTIDE SEQUENCE [LARGE SCALE GENOMIC DNA]</scope>
    <source>
        <strain evidence="3">LMG 31159</strain>
    </source>
</reference>
<sequence length="420" mass="42844">MRVPGWKALGAYWVAVIAAGVGGALWVEQLGPPGRAVLATPEEAAAAGTTGPVAEASHPVASRTTELVPPAAVGATPPASPAPTAPAGAPSTPDPPAVTGAAQPRAGQPSVPPAVAAPAAPPLAPEPPPLAAAVAPRAPARPIAAPDPGLLEAGRHGMLPRAGTDGRTPIRAYGAEFDRRDTRPRIGIVIADIGQIATQTDEAIRRLPPAVALALSPYAARPSQAAERARERGMETLMSLPMEPAGYPNNHPGEQALLTGRSMPDNMDRLDWVLARAQGYVGVIGAIGGLRGERFAAMPEAMGTVQDALRQRGLLYLDPRPGAPSPARAWGRSVDVVLDEPAGTRGEIDRRLAELEALARERGAALGLAGAATPVLVERIAAWAPGLASRGLVLAPVSAMIRRPEAVADGGNPIRPASAP</sequence>
<dbReference type="PANTHER" id="PTHR30105:SF2">
    <property type="entry name" value="DIVERGENT POLYSACCHARIDE DEACETYLASE SUPERFAMILY"/>
    <property type="match status" value="1"/>
</dbReference>
<dbReference type="InterPro" id="IPR006837">
    <property type="entry name" value="Divergent_DAC"/>
</dbReference>
<dbReference type="InterPro" id="IPR011330">
    <property type="entry name" value="Glyco_hydro/deAcase_b/a-brl"/>
</dbReference>
<dbReference type="RefSeq" id="WP_211869555.1">
    <property type="nucleotide sequence ID" value="NZ_JAAEDI010000014.1"/>
</dbReference>
<dbReference type="CDD" id="cd10936">
    <property type="entry name" value="CE4_DAC2"/>
    <property type="match status" value="1"/>
</dbReference>
<feature type="compositionally biased region" description="Pro residues" evidence="1">
    <location>
        <begin position="119"/>
        <end position="130"/>
    </location>
</feature>
<evidence type="ECO:0000313" key="3">
    <source>
        <dbReference type="Proteomes" id="UP000698752"/>
    </source>
</evidence>
<evidence type="ECO:0000313" key="2">
    <source>
        <dbReference type="EMBL" id="MBR0650894.1"/>
    </source>
</evidence>
<dbReference type="Pfam" id="PF04748">
    <property type="entry name" value="Polysacc_deac_2"/>
    <property type="match status" value="1"/>
</dbReference>
<dbReference type="Gene3D" id="3.20.20.370">
    <property type="entry name" value="Glycoside hydrolase/deacetylase"/>
    <property type="match status" value="1"/>
</dbReference>
<feature type="compositionally biased region" description="Low complexity" evidence="1">
    <location>
        <begin position="131"/>
        <end position="148"/>
    </location>
</feature>
<keyword evidence="3" id="KW-1185">Reference proteome</keyword>
<name>A0ABS5EIN5_9PROT</name>
<evidence type="ECO:0000256" key="1">
    <source>
        <dbReference type="SAM" id="MobiDB-lite"/>
    </source>
</evidence>
<accession>A0ABS5EIN5</accession>
<comment type="caution">
    <text evidence="2">The sequence shown here is derived from an EMBL/GenBank/DDBJ whole genome shotgun (WGS) entry which is preliminary data.</text>
</comment>
<organism evidence="2 3">
    <name type="scientific">Neoroseomonas terrae</name>
    <dbReference type="NCBI Taxonomy" id="424799"/>
    <lineage>
        <taxon>Bacteria</taxon>
        <taxon>Pseudomonadati</taxon>
        <taxon>Pseudomonadota</taxon>
        <taxon>Alphaproteobacteria</taxon>
        <taxon>Acetobacterales</taxon>
        <taxon>Acetobacteraceae</taxon>
        <taxon>Neoroseomonas</taxon>
    </lineage>
</organism>
<protein>
    <submittedName>
        <fullName evidence="2">Divergent polysaccharide deacetylase family protein</fullName>
    </submittedName>
</protein>
<dbReference type="PANTHER" id="PTHR30105">
    <property type="entry name" value="UNCHARACTERIZED YIBQ-RELATED"/>
    <property type="match status" value="1"/>
</dbReference>
<dbReference type="SUPFAM" id="SSF88713">
    <property type="entry name" value="Glycoside hydrolase/deacetylase"/>
    <property type="match status" value="1"/>
</dbReference>
<proteinExistence type="predicted"/>
<dbReference type="EMBL" id="JAAEDI010000014">
    <property type="protein sequence ID" value="MBR0650894.1"/>
    <property type="molecule type" value="Genomic_DNA"/>
</dbReference>
<gene>
    <name evidence="2" type="ORF">GXW78_14570</name>
</gene>
<feature type="region of interest" description="Disordered" evidence="1">
    <location>
        <begin position="70"/>
        <end position="170"/>
    </location>
</feature>
<dbReference type="Proteomes" id="UP000698752">
    <property type="component" value="Unassembled WGS sequence"/>
</dbReference>